<dbReference type="GO" id="GO:0005085">
    <property type="term" value="F:guanyl-nucleotide exchange factor activity"/>
    <property type="evidence" value="ECO:0007669"/>
    <property type="project" value="InterPro"/>
</dbReference>
<dbReference type="InterPro" id="IPR011004">
    <property type="entry name" value="Trimer_LpxA-like_sf"/>
</dbReference>
<dbReference type="GO" id="GO:0003743">
    <property type="term" value="F:translation initiation factor activity"/>
    <property type="evidence" value="ECO:0007669"/>
    <property type="project" value="UniProtKB-KW"/>
</dbReference>
<evidence type="ECO:0000313" key="4">
    <source>
        <dbReference type="EMBL" id="OAF70496.1"/>
    </source>
</evidence>
<dbReference type="Pfam" id="PF02020">
    <property type="entry name" value="W2"/>
    <property type="match status" value="1"/>
</dbReference>
<dbReference type="InterPro" id="IPR003307">
    <property type="entry name" value="W2_domain"/>
</dbReference>
<dbReference type="Gene3D" id="2.160.10.10">
    <property type="entry name" value="Hexapeptide repeat proteins"/>
    <property type="match status" value="1"/>
</dbReference>
<name>A0A177B8A5_9BILA</name>
<dbReference type="SUPFAM" id="SSF51161">
    <property type="entry name" value="Trimeric LpxA-like enzymes"/>
    <property type="match status" value="1"/>
</dbReference>
<dbReference type="AlphaFoldDB" id="A0A177B8A5"/>
<evidence type="ECO:0000259" key="3">
    <source>
        <dbReference type="PROSITE" id="PS51363"/>
    </source>
</evidence>
<protein>
    <submittedName>
        <fullName evidence="4">Translation initiation factor eIF-2B subunit epsilon</fullName>
    </submittedName>
</protein>
<proteinExistence type="predicted"/>
<keyword evidence="1" id="KW-0963">Cytoplasm</keyword>
<organism evidence="4 5">
    <name type="scientific">Intoshia linei</name>
    <dbReference type="NCBI Taxonomy" id="1819745"/>
    <lineage>
        <taxon>Eukaryota</taxon>
        <taxon>Metazoa</taxon>
        <taxon>Spiralia</taxon>
        <taxon>Lophotrochozoa</taxon>
        <taxon>Mesozoa</taxon>
        <taxon>Orthonectida</taxon>
        <taxon>Rhopaluridae</taxon>
        <taxon>Intoshia</taxon>
    </lineage>
</organism>
<dbReference type="EMBL" id="LWCA01000142">
    <property type="protein sequence ID" value="OAF70496.1"/>
    <property type="molecule type" value="Genomic_DNA"/>
</dbReference>
<keyword evidence="4" id="KW-0396">Initiation factor</keyword>
<dbReference type="PANTHER" id="PTHR45887">
    <property type="entry name" value="TRANSLATION INITIATION FACTOR EIF-2B SUBUNIT EPSILON"/>
    <property type="match status" value="1"/>
</dbReference>
<feature type="compositionally biased region" description="Acidic residues" evidence="2">
    <location>
        <begin position="543"/>
        <end position="552"/>
    </location>
</feature>
<dbReference type="OrthoDB" id="424572at2759"/>
<comment type="caution">
    <text evidence="4">The sequence shown here is derived from an EMBL/GenBank/DDBJ whole genome shotgun (WGS) entry which is preliminary data.</text>
</comment>
<keyword evidence="5" id="KW-1185">Reference proteome</keyword>
<evidence type="ECO:0000256" key="1">
    <source>
        <dbReference type="ARBA" id="ARBA00022490"/>
    </source>
</evidence>
<dbReference type="InterPro" id="IPR051956">
    <property type="entry name" value="eIF2B_epsilon"/>
</dbReference>
<evidence type="ECO:0000256" key="2">
    <source>
        <dbReference type="SAM" id="MobiDB-lite"/>
    </source>
</evidence>
<keyword evidence="4" id="KW-0648">Protein biosynthesis</keyword>
<feature type="domain" description="W2" evidence="3">
    <location>
        <begin position="370"/>
        <end position="549"/>
    </location>
</feature>
<dbReference type="InterPro" id="IPR016024">
    <property type="entry name" value="ARM-type_fold"/>
</dbReference>
<feature type="region of interest" description="Disordered" evidence="2">
    <location>
        <begin position="543"/>
        <end position="567"/>
    </location>
</feature>
<dbReference type="Proteomes" id="UP000078046">
    <property type="component" value="Unassembled WGS sequence"/>
</dbReference>
<reference evidence="4 5" key="1">
    <citation type="submission" date="2016-04" db="EMBL/GenBank/DDBJ databases">
        <title>The genome of Intoshia linei affirms orthonectids as highly simplified spiralians.</title>
        <authorList>
            <person name="Mikhailov K.V."/>
            <person name="Slusarev G.S."/>
            <person name="Nikitin M.A."/>
            <person name="Logacheva M.D."/>
            <person name="Penin A."/>
            <person name="Aleoshin V."/>
            <person name="Panchin Y.V."/>
        </authorList>
    </citation>
    <scope>NUCLEOTIDE SEQUENCE [LARGE SCALE GENOMIC DNA]</scope>
    <source>
        <strain evidence="4">Intl2013</strain>
        <tissue evidence="4">Whole animal</tissue>
    </source>
</reference>
<dbReference type="PROSITE" id="PS51363">
    <property type="entry name" value="W2"/>
    <property type="match status" value="1"/>
</dbReference>
<dbReference type="SUPFAM" id="SSF48371">
    <property type="entry name" value="ARM repeat"/>
    <property type="match status" value="1"/>
</dbReference>
<dbReference type="GO" id="GO:0005851">
    <property type="term" value="C:eukaryotic translation initiation factor 2B complex"/>
    <property type="evidence" value="ECO:0007669"/>
    <property type="project" value="TreeGrafter"/>
</dbReference>
<dbReference type="InterPro" id="IPR056764">
    <property type="entry name" value="LbH_EIF2B3/5"/>
</dbReference>
<dbReference type="GO" id="GO:0031369">
    <property type="term" value="F:translation initiation factor binding"/>
    <property type="evidence" value="ECO:0007669"/>
    <property type="project" value="InterPro"/>
</dbReference>
<evidence type="ECO:0000313" key="5">
    <source>
        <dbReference type="Proteomes" id="UP000078046"/>
    </source>
</evidence>
<accession>A0A177B8A5</accession>
<dbReference type="PANTHER" id="PTHR45887:SF1">
    <property type="entry name" value="TRANSLATION INITIATION FACTOR EIF-2B SUBUNIT EPSILON"/>
    <property type="match status" value="1"/>
</dbReference>
<dbReference type="CDD" id="cd11558">
    <property type="entry name" value="W2_eIF2B_epsilon"/>
    <property type="match status" value="1"/>
</dbReference>
<gene>
    <name evidence="4" type="ORF">A3Q56_01742</name>
</gene>
<dbReference type="Gene3D" id="1.25.40.180">
    <property type="match status" value="1"/>
</dbReference>
<sequence length="567" mass="66149">MCRNFKFYYLNFRDISIKDKNCILTSIYLECGDDLDRSYGYICPNTEDESLTAIMSMDTQRILALRLGKPITEFESDQSFIIRFNLYSAGLYICHEGCGNLFVDNFDFKTFENLISSTLADYDILQYNVYIELLNITNSTNFLSNFTVLGNSLIRIIQQQYLLYPEKLFNYNLNRTHYNVYTNPKLTQLRSCKCVKNLLILKNTKINKPLILTNTYIGEDCTIDENVVLKNCIILNNVCIKKDVYLKNCIVSNDCTIHSISNLTNCYLSANVIIGGVNGVHIVNRRLYPVPLENDGEDEPITVSPDMGSLANCFAYTSYARRRSTSMCSSYMETESDSSEEDFFDYDEVDETDPNKFTQSENEGTEKNMEIKFSEFSKLLYCTLVDSYNEKTNYENTIIEINSLKHAYSHVHITNLIELLIINLFKLTMKLSKETEQEFTVGIFCKFFEKVFQFYHPVINRYIKSHETAQMILLNAISTLYLKPEYETIFKSIQRVLHFLYNEIDVIDDHFIECWFDDLFKDAQNNEFLIDLKKFMEWMRQDDDESDEDTEDDSTRSSSRILSSNDL</sequence>
<feature type="compositionally biased region" description="Low complexity" evidence="2">
    <location>
        <begin position="556"/>
        <end position="567"/>
    </location>
</feature>
<dbReference type="InterPro" id="IPR044123">
    <property type="entry name" value="W2_eIF2B_epsilon"/>
</dbReference>
<dbReference type="Pfam" id="PF25084">
    <property type="entry name" value="LbH_EIF2B"/>
    <property type="match status" value="1"/>
</dbReference>
<dbReference type="SMART" id="SM00515">
    <property type="entry name" value="eIF5C"/>
    <property type="match status" value="1"/>
</dbReference>